<dbReference type="AlphaFoldDB" id="A0A814AIV6"/>
<evidence type="ECO:0000313" key="2">
    <source>
        <dbReference type="EMBL" id="CAF0916032.1"/>
    </source>
</evidence>
<dbReference type="Pfam" id="PF12762">
    <property type="entry name" value="DDE_Tnp_IS1595"/>
    <property type="match status" value="1"/>
</dbReference>
<feature type="domain" description="R3H" evidence="1">
    <location>
        <begin position="177"/>
        <end position="243"/>
    </location>
</feature>
<dbReference type="Proteomes" id="UP000663879">
    <property type="component" value="Unassembled WGS sequence"/>
</dbReference>
<proteinExistence type="predicted"/>
<dbReference type="InterPro" id="IPR053164">
    <property type="entry name" value="IS1016-like_transposase"/>
</dbReference>
<dbReference type="PANTHER" id="PTHR47163:SF2">
    <property type="entry name" value="SI:DKEY-17M8.2"/>
    <property type="match status" value="1"/>
</dbReference>
<protein>
    <recommendedName>
        <fullName evidence="1">R3H domain-containing protein</fullName>
    </recommendedName>
</protein>
<organism evidence="2 3">
    <name type="scientific">Brachionus calyciflorus</name>
    <dbReference type="NCBI Taxonomy" id="104777"/>
    <lineage>
        <taxon>Eukaryota</taxon>
        <taxon>Metazoa</taxon>
        <taxon>Spiralia</taxon>
        <taxon>Gnathifera</taxon>
        <taxon>Rotifera</taxon>
        <taxon>Eurotatoria</taxon>
        <taxon>Monogononta</taxon>
        <taxon>Pseudotrocha</taxon>
        <taxon>Ploima</taxon>
        <taxon>Brachionidae</taxon>
        <taxon>Brachionus</taxon>
    </lineage>
</organism>
<dbReference type="InterPro" id="IPR001374">
    <property type="entry name" value="R3H_dom"/>
</dbReference>
<dbReference type="PANTHER" id="PTHR47163">
    <property type="entry name" value="DDE_TNP_IS1595 DOMAIN-CONTAINING PROTEIN"/>
    <property type="match status" value="1"/>
</dbReference>
<dbReference type="GO" id="GO:0003676">
    <property type="term" value="F:nucleic acid binding"/>
    <property type="evidence" value="ECO:0007669"/>
    <property type="project" value="UniProtKB-UniRule"/>
</dbReference>
<dbReference type="InterPro" id="IPR024445">
    <property type="entry name" value="Tnp_ISXO2-like"/>
</dbReference>
<accession>A0A814AIV6</accession>
<keyword evidence="3" id="KW-1185">Reference proteome</keyword>
<evidence type="ECO:0000259" key="1">
    <source>
        <dbReference type="PROSITE" id="PS51061"/>
    </source>
</evidence>
<evidence type="ECO:0000313" key="3">
    <source>
        <dbReference type="Proteomes" id="UP000663879"/>
    </source>
</evidence>
<dbReference type="InterPro" id="IPR036867">
    <property type="entry name" value="R3H_dom_sf"/>
</dbReference>
<dbReference type="CDD" id="cd02325">
    <property type="entry name" value="R3H"/>
    <property type="match status" value="1"/>
</dbReference>
<dbReference type="Pfam" id="PF01424">
    <property type="entry name" value="R3H"/>
    <property type="match status" value="1"/>
</dbReference>
<dbReference type="EMBL" id="CAJNOC010002159">
    <property type="protein sequence ID" value="CAF0916032.1"/>
    <property type="molecule type" value="Genomic_DNA"/>
</dbReference>
<dbReference type="Gene3D" id="3.30.1370.50">
    <property type="entry name" value="R3H-like domain"/>
    <property type="match status" value="1"/>
</dbReference>
<name>A0A814AIV6_9BILA</name>
<reference evidence="2" key="1">
    <citation type="submission" date="2021-02" db="EMBL/GenBank/DDBJ databases">
        <authorList>
            <person name="Nowell W R."/>
        </authorList>
    </citation>
    <scope>NUCLEOTIDE SEQUENCE</scope>
    <source>
        <strain evidence="2">Ploen Becks lab</strain>
    </source>
</reference>
<gene>
    <name evidence="2" type="ORF">OXX778_LOCUS12151</name>
</gene>
<comment type="caution">
    <text evidence="2">The sequence shown here is derived from an EMBL/GenBank/DDBJ whole genome shotgun (WGS) entry which is preliminary data.</text>
</comment>
<dbReference type="SUPFAM" id="SSF82708">
    <property type="entry name" value="R3H domain"/>
    <property type="match status" value="1"/>
</dbReference>
<dbReference type="PROSITE" id="PS51061">
    <property type="entry name" value="R3H"/>
    <property type="match status" value="1"/>
</dbReference>
<sequence length="285" mass="32669">MSQLDIKESVGCSVPEQLVLGGDGKVVEIDESLFVRVKHGKGKDLKRGRVWVFGMYERGSRKCLFFVVHKCDGVNLLNIIYRHIAPNTIIHSDCWAAYNRIRLLNKNYIHLTRQNKFEDDDDDIIENLQPDLQDGDINDSAYEYLDCCAASGSKAIHNFDENLVCFEIESSCVYISDLNESSFISSIKDITQIKNREFESFTFRSCLSSEQRKIIHELCDLHGLKHETKGTRFKKLTITFSSIVVPYECDELSQKLSSIRLESVPRDNHVEDVINIPIKKKEAVQ</sequence>
<dbReference type="OrthoDB" id="10067637at2759"/>
<dbReference type="SMART" id="SM01126">
    <property type="entry name" value="DDE_Tnp_IS1595"/>
    <property type="match status" value="1"/>
</dbReference>